<evidence type="ECO:0000256" key="1">
    <source>
        <dbReference type="SAM" id="SignalP"/>
    </source>
</evidence>
<keyword evidence="1" id="KW-0732">Signal</keyword>
<protein>
    <submittedName>
        <fullName evidence="2">Uncharacterized protein</fullName>
    </submittedName>
</protein>
<dbReference type="AlphaFoldDB" id="E4Y7K6"/>
<gene>
    <name evidence="2" type="ORF">GSOID_T00025520001</name>
</gene>
<feature type="chain" id="PRO_5003192019" evidence="1">
    <location>
        <begin position="18"/>
        <end position="115"/>
    </location>
</feature>
<reference evidence="2" key="1">
    <citation type="journal article" date="2010" name="Science">
        <title>Plasticity of animal genome architecture unmasked by rapid evolution of a pelagic tunicate.</title>
        <authorList>
            <person name="Denoeud F."/>
            <person name="Henriet S."/>
            <person name="Mungpakdee S."/>
            <person name="Aury J.M."/>
            <person name="Da Silva C."/>
            <person name="Brinkmann H."/>
            <person name="Mikhaleva J."/>
            <person name="Olsen L.C."/>
            <person name="Jubin C."/>
            <person name="Canestro C."/>
            <person name="Bouquet J.M."/>
            <person name="Danks G."/>
            <person name="Poulain J."/>
            <person name="Campsteijn C."/>
            <person name="Adamski M."/>
            <person name="Cross I."/>
            <person name="Yadetie F."/>
            <person name="Muffato M."/>
            <person name="Louis A."/>
            <person name="Butcher S."/>
            <person name="Tsagkogeorga G."/>
            <person name="Konrad A."/>
            <person name="Singh S."/>
            <person name="Jensen M.F."/>
            <person name="Cong E.H."/>
            <person name="Eikeseth-Otteraa H."/>
            <person name="Noel B."/>
            <person name="Anthouard V."/>
            <person name="Porcel B.M."/>
            <person name="Kachouri-Lafond R."/>
            <person name="Nishino A."/>
            <person name="Ugolini M."/>
            <person name="Chourrout P."/>
            <person name="Nishida H."/>
            <person name="Aasland R."/>
            <person name="Huzurbazar S."/>
            <person name="Westhof E."/>
            <person name="Delsuc F."/>
            <person name="Lehrach H."/>
            <person name="Reinhardt R."/>
            <person name="Weissenbach J."/>
            <person name="Roy S.W."/>
            <person name="Artiguenave F."/>
            <person name="Postlethwait J.H."/>
            <person name="Manak J.R."/>
            <person name="Thompson E.M."/>
            <person name="Jaillon O."/>
            <person name="Du Pasquier L."/>
            <person name="Boudinot P."/>
            <person name="Liberles D.A."/>
            <person name="Volff J.N."/>
            <person name="Philippe H."/>
            <person name="Lenhard B."/>
            <person name="Roest Crollius H."/>
            <person name="Wincker P."/>
            <person name="Chourrout D."/>
        </authorList>
    </citation>
    <scope>NUCLEOTIDE SEQUENCE [LARGE SCALE GENOMIC DNA]</scope>
</reference>
<dbReference type="EMBL" id="FN654310">
    <property type="protein sequence ID" value="CBY31606.1"/>
    <property type="molecule type" value="Genomic_DNA"/>
</dbReference>
<feature type="signal peptide" evidence="1">
    <location>
        <begin position="1"/>
        <end position="17"/>
    </location>
</feature>
<proteinExistence type="predicted"/>
<organism evidence="2">
    <name type="scientific">Oikopleura dioica</name>
    <name type="common">Tunicate</name>
    <dbReference type="NCBI Taxonomy" id="34765"/>
    <lineage>
        <taxon>Eukaryota</taxon>
        <taxon>Metazoa</taxon>
        <taxon>Chordata</taxon>
        <taxon>Tunicata</taxon>
        <taxon>Appendicularia</taxon>
        <taxon>Copelata</taxon>
        <taxon>Oikopleuridae</taxon>
        <taxon>Oikopleura</taxon>
    </lineage>
</organism>
<accession>E4Y7K6</accession>
<name>E4Y7K6_OIKDI</name>
<sequence>MKAFFVGLVFFAAETVAKREFTAFQLAVKKQRREIAKSISCNDVPVFNEEFDHGLDWHCKSMPRNHHMERGWCRPRCARRRETRTGQKKIWCDKKLGWISKFDSEPIQPDAIFCS</sequence>
<evidence type="ECO:0000313" key="2">
    <source>
        <dbReference type="EMBL" id="CBY31606.1"/>
    </source>
</evidence>
<dbReference type="Proteomes" id="UP000011014">
    <property type="component" value="Unassembled WGS sequence"/>
</dbReference>